<proteinExistence type="predicted"/>
<gene>
    <name evidence="1" type="ORF">E6C55_01165</name>
</gene>
<dbReference type="Gene3D" id="2.120.10.30">
    <property type="entry name" value="TolB, C-terminal domain"/>
    <property type="match status" value="1"/>
</dbReference>
<comment type="caution">
    <text evidence="1">The sequence shown here is derived from an EMBL/GenBank/DDBJ whole genome shotgun (WGS) entry which is preliminary data.</text>
</comment>
<dbReference type="EMBL" id="SSOB01000001">
    <property type="protein sequence ID" value="THF84617.1"/>
    <property type="molecule type" value="Genomic_DNA"/>
</dbReference>
<protein>
    <recommendedName>
        <fullName evidence="3">Copper amine oxidase-like N-terminal domain-containing protein</fullName>
    </recommendedName>
</protein>
<keyword evidence="2" id="KW-1185">Reference proteome</keyword>
<evidence type="ECO:0000313" key="1">
    <source>
        <dbReference type="EMBL" id="THF84617.1"/>
    </source>
</evidence>
<dbReference type="Proteomes" id="UP000310636">
    <property type="component" value="Unassembled WGS sequence"/>
</dbReference>
<dbReference type="InterPro" id="IPR011042">
    <property type="entry name" value="6-blade_b-propeller_TolB-like"/>
</dbReference>
<accession>A0A4S4CA26</accession>
<evidence type="ECO:0008006" key="3">
    <source>
        <dbReference type="Google" id="ProtNLM"/>
    </source>
</evidence>
<sequence length="406" mass="45217">MKYRKLAISTAVALAIMGGGVISANYSLFKVSDDNYKVINVNGEPVLVPEISQQELQEIAGNALDVSELIEDPNKIKNYLKASVLAKVNDNGEIAQAYSESLTLPYEEGSLTLNKMEVGDTVLFATEKGVPNPELINSSNFGLYAFSSESGNIYLLNPSSSRITKISKDSVGEFDKTDINNAPHADVALQWAYSPLISEDNQIVSYMSNRRAIQNGDNFDDIWTINLKSGEESLLIKNSRSLFWKGRSLYFLDNSTNNIKSYNLDTEQVEDIVSNAEQYQSLDNKILAFSHPNNATVYFKDLRATKQFELAVDQASRLTFNFRLSPDAEKLLGTVFVDRKAASSRKIIVYNLESKSLKLFNIPSEKPELAEIQGWINNEQFIVTVYNADGTSSNSVIMNTNDEEVK</sequence>
<organism evidence="1 2">
    <name type="scientific">Cohnella fermenti</name>
    <dbReference type="NCBI Taxonomy" id="2565925"/>
    <lineage>
        <taxon>Bacteria</taxon>
        <taxon>Bacillati</taxon>
        <taxon>Bacillota</taxon>
        <taxon>Bacilli</taxon>
        <taxon>Bacillales</taxon>
        <taxon>Paenibacillaceae</taxon>
        <taxon>Cohnella</taxon>
    </lineage>
</organism>
<dbReference type="RefSeq" id="WP_136367932.1">
    <property type="nucleotide sequence ID" value="NZ_SSOB01000001.1"/>
</dbReference>
<dbReference type="AlphaFoldDB" id="A0A4S4CA26"/>
<dbReference type="SUPFAM" id="SSF69304">
    <property type="entry name" value="Tricorn protease N-terminal domain"/>
    <property type="match status" value="1"/>
</dbReference>
<name>A0A4S4CA26_9BACL</name>
<reference evidence="1 2" key="1">
    <citation type="submission" date="2019-04" db="EMBL/GenBank/DDBJ databases">
        <title>Cohnella sp. nov. isolated from preserved vegetables.</title>
        <authorList>
            <person name="Lin S.-Y."/>
            <person name="Hung M.-H."/>
            <person name="Young C.-C."/>
        </authorList>
    </citation>
    <scope>NUCLEOTIDE SEQUENCE [LARGE SCALE GENOMIC DNA]</scope>
    <source>
        <strain evidence="1 2">CC-MHH1044</strain>
    </source>
</reference>
<evidence type="ECO:0000313" key="2">
    <source>
        <dbReference type="Proteomes" id="UP000310636"/>
    </source>
</evidence>